<dbReference type="SMART" id="SM00564">
    <property type="entry name" value="PQQ"/>
    <property type="match status" value="10"/>
</dbReference>
<feature type="domain" description="NACHT" evidence="6">
    <location>
        <begin position="645"/>
        <end position="783"/>
    </location>
</feature>
<feature type="repeat" description="WD" evidence="4">
    <location>
        <begin position="1257"/>
        <end position="1298"/>
    </location>
</feature>
<dbReference type="PANTHER" id="PTHR15622">
    <property type="entry name" value="WD40 REPEAT PROTEIN"/>
    <property type="match status" value="1"/>
</dbReference>
<feature type="repeat" description="WD" evidence="4">
    <location>
        <begin position="1467"/>
        <end position="1499"/>
    </location>
</feature>
<evidence type="ECO:0000313" key="7">
    <source>
        <dbReference type="EMBL" id="ETO10827.1"/>
    </source>
</evidence>
<dbReference type="InterPro" id="IPR018391">
    <property type="entry name" value="PQQ_b-propeller_rpt"/>
</dbReference>
<dbReference type="EMBL" id="ASPP01023090">
    <property type="protein sequence ID" value="ETO10827.1"/>
    <property type="molecule type" value="Genomic_DNA"/>
</dbReference>
<reference evidence="7 8" key="1">
    <citation type="journal article" date="2013" name="Curr. Biol.">
        <title>The Genome of the Foraminiferan Reticulomyxa filosa.</title>
        <authorList>
            <person name="Glockner G."/>
            <person name="Hulsmann N."/>
            <person name="Schleicher M."/>
            <person name="Noegel A.A."/>
            <person name="Eichinger L."/>
            <person name="Gallinger C."/>
            <person name="Pawlowski J."/>
            <person name="Sierra R."/>
            <person name="Euteneuer U."/>
            <person name="Pillet L."/>
            <person name="Moustafa A."/>
            <person name="Platzer M."/>
            <person name="Groth M."/>
            <person name="Szafranski K."/>
            <person name="Schliwa M."/>
        </authorList>
    </citation>
    <scope>NUCLEOTIDE SEQUENCE [LARGE SCALE GENOMIC DNA]</scope>
</reference>
<evidence type="ECO:0000256" key="1">
    <source>
        <dbReference type="ARBA" id="ARBA00022574"/>
    </source>
</evidence>
<dbReference type="Pfam" id="PF20703">
    <property type="entry name" value="nSTAND1"/>
    <property type="match status" value="1"/>
</dbReference>
<comment type="caution">
    <text evidence="7">The sequence shown here is derived from an EMBL/GenBank/DDBJ whole genome shotgun (WGS) entry which is preliminary data.</text>
</comment>
<dbReference type="PROSITE" id="PS50082">
    <property type="entry name" value="WD_REPEATS_2"/>
    <property type="match status" value="14"/>
</dbReference>
<feature type="repeat" description="WD" evidence="4">
    <location>
        <begin position="1192"/>
        <end position="1233"/>
    </location>
</feature>
<dbReference type="SUPFAM" id="SSF52540">
    <property type="entry name" value="P-loop containing nucleoside triphosphate hydrolases"/>
    <property type="match status" value="1"/>
</dbReference>
<dbReference type="PANTHER" id="PTHR15622:SF2">
    <property type="entry name" value="U4_U6 SMALL NUCLEAR RIBONUCLEOPROTEIN PRP4"/>
    <property type="match status" value="1"/>
</dbReference>
<dbReference type="PROSITE" id="PS50294">
    <property type="entry name" value="WD_REPEATS_REGION"/>
    <property type="match status" value="13"/>
</dbReference>
<dbReference type="PROSITE" id="PS00678">
    <property type="entry name" value="WD_REPEATS_1"/>
    <property type="match status" value="10"/>
</dbReference>
<feature type="repeat" description="WD" evidence="4">
    <location>
        <begin position="1620"/>
        <end position="1661"/>
    </location>
</feature>
<keyword evidence="2" id="KW-0677">Repeat</keyword>
<evidence type="ECO:0000259" key="6">
    <source>
        <dbReference type="PROSITE" id="PS50837"/>
    </source>
</evidence>
<dbReference type="CDD" id="cd00200">
    <property type="entry name" value="WD40"/>
    <property type="match status" value="2"/>
</dbReference>
<dbReference type="InterPro" id="IPR027417">
    <property type="entry name" value="P-loop_NTPase"/>
</dbReference>
<feature type="repeat" description="WD" evidence="4">
    <location>
        <begin position="1578"/>
        <end position="1619"/>
    </location>
</feature>
<keyword evidence="3" id="KW-0833">Ubl conjugation pathway</keyword>
<feature type="coiled-coil region" evidence="5">
    <location>
        <begin position="297"/>
        <end position="324"/>
    </location>
</feature>
<feature type="repeat" description="WD" evidence="4">
    <location>
        <begin position="1508"/>
        <end position="1549"/>
    </location>
</feature>
<dbReference type="InterPro" id="IPR020472">
    <property type="entry name" value="WD40_PAC1"/>
</dbReference>
<accession>X6MBI8</accession>
<dbReference type="Gene3D" id="3.40.50.300">
    <property type="entry name" value="P-loop containing nucleotide triphosphate hydrolases"/>
    <property type="match status" value="1"/>
</dbReference>
<sequence>MNITGENCVHDADVRDWSMGGAIYYKLPVFFEGNANANAMALLTNNWNTTNMNEKRHDDVNVVWMNKRTSGFDKTNNESNDSQQSNVNNQYENEIQLLKVFLSNITNERELQSKLEEFNGNVLSVITYLVSKRRLSQENNEAKEDLKSQNELEQVSFSHTQIKTLFDVKDKETQDVKVDKIEKEEEKIQIGELKSGINLGGLCSKSECLAAQAKSTVWINIGLSEGLIVSSMDCGNKTFPCPNCKSTVKHISYVRFLNSEFFIRIIDGNNKNDENDNLIAKGNQCKATYLIKPGYSYELQATEIKQHTNVLEELRSRSEKAMNSDEMKQLINKLEQDGIKVVKPDTLKGDDRINEKSTKDYGGNYNRMFDIGRFTILCENKNKLDTAVKVLQKADTFGMTVSEDKDFFNYQSNTHHRFHNIKLFVPKHDVYIEMQATLEGFTTLKDHSVIENPKLSHLYYEIIRAWDTKDTKYKELKEASDETLTKINDIICEWMTENNIVRMADRYRIRLNEGIIKPPQLSGKTEEDIKNNIPLKLAQFTYDQLSNFKPNKPKGKAIYIALFDYYKTCIIGEDKLANYSDIPTILQEARIKEIEKEDAIILQALETYIPLRATNEPRLEKDDKEDFDCHEHVIEFIEKKSDTNQVMIIQGKSGSGKSLYGRYLEENLWKRFNDQINTSQQRQQFIPVFISLSNFYHKNDRKKNIDNDITIDESQLILQALQSKSKYIHDDIRGKFRFVFILDGFDEVFRLYNENSGNLTKYFYDRFKLNEWDAKVILTCRSDVLSEENIKKMLIGDNNNTSKLYLLPFSTSQIDKYIEKFVNMQQKTRDESKTNKNKDNWTIQQYRETLNKYSSLYKMVQEPFLLRLVLTVLPSLSKNDNVGTNISKAQVYDIFLNQWIDEHVQDISQKLNELKMITNKEELKHSFQMYCEDLAFDMFLQNEQIVTDNERIPNNSTLPYSNIDPITDIDFSTHNMEQENKSNEETKYNEITKIIETTQQKDKKDVWKKYFKADNINKFVLRRINANQYTFLHKSCQEYYAAQKIIFDIISWKSTSNINQQFQQQFEIHAQQFLINRKLLNEEMGIIQFIADRIYDINPIFANLKSKLFQLIQSSKNNSNISIAAANAATILNIARVSMSHQNWDKVNISHAILDYAFLEGTNYVGFYKACLRNTNFTKASVHQVNFGQYGYLKNLSDVTSVQFSPDGNRIVSGSWDGTIRLWDASTGKLIQSYETIQPWSGSSDLSCEKIIQLWHLREQLGGVYSVQFSPNGKIIVSGSGDKIIRLWDTSSKKLIQSLEGHSKDVTSVQFSPNGSRIVSGSLDNTIRLWDVSSGKLIQSLEGHSKGVRSVQFSPDGNKIVSGSLDNTIRLWDASSGELIQSLKGHLGFVRSVQFSPDGSRVVSGSDDKTIRLWDASSGKIIQSLEGHLDFVWSVQFSPDGKRIASGSKDKTIRLWDASSGKIIQSLEGHLGDVISVQFSSDGNRIVSGSEDKTIRLWDASRKLIQSLEDHLKGVTSVQFSPNGNRVVSGSDDKTIRLWDTLLGKQIQSLEGHSDSVKSVQFSPDGNRIVSGKLIRSLEGHSKCVTSVQFSPDGNRIVSGSSDETIRLWDASSGKLIQSLEGHSDSVTSVQFSPDGNKIVSGSSDGIIRLWDALSGKLIQFFEGILDDISSVLTSPNESKIVFDSYYNAIRSSDASLKEIIRCYRGCSGAVSSVQFSPDGNRIVSGSDDNTIRLWDVSSGKLIQSFKGHPGFVRSVQFSLDGNRILSGSDDKIIRLWDVPSGKLIQSLKGHLDCVWSVQFSPNGNRVVSGSEDKTIRLWNASSGKLIQSFEDYSDAVSSVHFPPDGNKIVADKLENLSSSNLIHFSDDKKSMLCLQKERISLWKCIWQGGVQSSLSLEGSIWKDTNLTPLQLSLVEEYGGIF</sequence>
<feature type="repeat" description="WD" evidence="4">
    <location>
        <begin position="1550"/>
        <end position="1572"/>
    </location>
</feature>
<dbReference type="InterPro" id="IPR015943">
    <property type="entry name" value="WD40/YVTN_repeat-like_dom_sf"/>
</dbReference>
<dbReference type="Gene3D" id="2.130.10.10">
    <property type="entry name" value="YVTN repeat-like/Quinoprotein amine dehydrogenase"/>
    <property type="match status" value="7"/>
</dbReference>
<organism evidence="7 8">
    <name type="scientific">Reticulomyxa filosa</name>
    <dbReference type="NCBI Taxonomy" id="46433"/>
    <lineage>
        <taxon>Eukaryota</taxon>
        <taxon>Sar</taxon>
        <taxon>Rhizaria</taxon>
        <taxon>Retaria</taxon>
        <taxon>Foraminifera</taxon>
        <taxon>Monothalamids</taxon>
        <taxon>Reticulomyxidae</taxon>
        <taxon>Reticulomyxa</taxon>
    </lineage>
</organism>
<protein>
    <submittedName>
        <fullName evidence="7">NB-ARC domain-containing protein</fullName>
    </submittedName>
</protein>
<dbReference type="SUPFAM" id="SSF50969">
    <property type="entry name" value="YVTN repeat-like/Quinoprotein amine dehydrogenase"/>
    <property type="match status" value="1"/>
</dbReference>
<dbReference type="InterPro" id="IPR049052">
    <property type="entry name" value="nSTAND1"/>
</dbReference>
<feature type="repeat" description="WD" evidence="4">
    <location>
        <begin position="1788"/>
        <end position="1829"/>
    </location>
</feature>
<evidence type="ECO:0000256" key="5">
    <source>
        <dbReference type="SAM" id="Coils"/>
    </source>
</evidence>
<keyword evidence="1 4" id="KW-0853">WD repeat</keyword>
<evidence type="ECO:0000256" key="3">
    <source>
        <dbReference type="ARBA" id="ARBA00022786"/>
    </source>
</evidence>
<gene>
    <name evidence="7" type="ORF">RFI_26552</name>
</gene>
<dbReference type="InterPro" id="IPR051983">
    <property type="entry name" value="WSB_SOCS-box_domain"/>
</dbReference>
<name>X6MBI8_RETFI</name>
<dbReference type="SUPFAM" id="SSF141571">
    <property type="entry name" value="Pentapeptide repeat-like"/>
    <property type="match status" value="1"/>
</dbReference>
<dbReference type="Pfam" id="PF00400">
    <property type="entry name" value="WD40"/>
    <property type="match status" value="13"/>
</dbReference>
<feature type="repeat" description="WD" evidence="4">
    <location>
        <begin position="1383"/>
        <end position="1424"/>
    </location>
</feature>
<dbReference type="SUPFAM" id="SSF50998">
    <property type="entry name" value="Quinoprotein alcohol dehydrogenase-like"/>
    <property type="match status" value="1"/>
</dbReference>
<dbReference type="InterPro" id="IPR011044">
    <property type="entry name" value="Quino_amine_DH_bsu"/>
</dbReference>
<dbReference type="InterPro" id="IPR007111">
    <property type="entry name" value="NACHT_NTPase"/>
</dbReference>
<evidence type="ECO:0000313" key="8">
    <source>
        <dbReference type="Proteomes" id="UP000023152"/>
    </source>
</evidence>
<feature type="repeat" description="WD" evidence="4">
    <location>
        <begin position="1425"/>
        <end position="1466"/>
    </location>
</feature>
<dbReference type="InterPro" id="IPR019775">
    <property type="entry name" value="WD40_repeat_CS"/>
</dbReference>
<proteinExistence type="predicted"/>
<dbReference type="PROSITE" id="PS50837">
    <property type="entry name" value="NACHT"/>
    <property type="match status" value="1"/>
</dbReference>
<keyword evidence="5" id="KW-0175">Coiled coil</keyword>
<feature type="repeat" description="WD" evidence="4">
    <location>
        <begin position="1341"/>
        <end position="1382"/>
    </location>
</feature>
<dbReference type="InterPro" id="IPR036322">
    <property type="entry name" value="WD40_repeat_dom_sf"/>
</dbReference>
<dbReference type="SMART" id="SM00320">
    <property type="entry name" value="WD40"/>
    <property type="match status" value="14"/>
</dbReference>
<evidence type="ECO:0000256" key="4">
    <source>
        <dbReference type="PROSITE-ProRule" id="PRU00221"/>
    </source>
</evidence>
<keyword evidence="8" id="KW-1185">Reference proteome</keyword>
<evidence type="ECO:0000256" key="2">
    <source>
        <dbReference type="ARBA" id="ARBA00022737"/>
    </source>
</evidence>
<dbReference type="InterPro" id="IPR011047">
    <property type="entry name" value="Quinoprotein_ADH-like_sf"/>
</dbReference>
<dbReference type="PRINTS" id="PR00320">
    <property type="entry name" value="GPROTEINBRPT"/>
</dbReference>
<dbReference type="InterPro" id="IPR001680">
    <property type="entry name" value="WD40_rpt"/>
</dbReference>
<feature type="repeat" description="WD" evidence="4">
    <location>
        <begin position="1746"/>
        <end position="1787"/>
    </location>
</feature>
<dbReference type="GO" id="GO:0000209">
    <property type="term" value="P:protein polyubiquitination"/>
    <property type="evidence" value="ECO:0007669"/>
    <property type="project" value="TreeGrafter"/>
</dbReference>
<feature type="repeat" description="WD" evidence="4">
    <location>
        <begin position="1299"/>
        <end position="1340"/>
    </location>
</feature>
<dbReference type="SUPFAM" id="SSF50978">
    <property type="entry name" value="WD40 repeat-like"/>
    <property type="match status" value="1"/>
</dbReference>
<feature type="repeat" description="WD" evidence="4">
    <location>
        <begin position="1704"/>
        <end position="1745"/>
    </location>
</feature>
<dbReference type="Proteomes" id="UP000023152">
    <property type="component" value="Unassembled WGS sequence"/>
</dbReference>